<evidence type="ECO:0000256" key="1">
    <source>
        <dbReference type="SAM" id="MobiDB-lite"/>
    </source>
</evidence>
<organism evidence="4">
    <name type="scientific">Taenia asiatica</name>
    <name type="common">Asian tapeworm</name>
    <dbReference type="NCBI Taxonomy" id="60517"/>
    <lineage>
        <taxon>Eukaryota</taxon>
        <taxon>Metazoa</taxon>
        <taxon>Spiralia</taxon>
        <taxon>Lophotrochozoa</taxon>
        <taxon>Platyhelminthes</taxon>
        <taxon>Cestoda</taxon>
        <taxon>Eucestoda</taxon>
        <taxon>Cyclophyllidea</taxon>
        <taxon>Taeniidae</taxon>
        <taxon>Taenia</taxon>
    </lineage>
</organism>
<evidence type="ECO:0000313" key="3">
    <source>
        <dbReference type="Proteomes" id="UP000282613"/>
    </source>
</evidence>
<accession>A0A0R3W1L5</accession>
<gene>
    <name evidence="2" type="ORF">TASK_LOCUS3638</name>
</gene>
<name>A0A0R3W1L5_TAEAS</name>
<dbReference type="OrthoDB" id="6231992at2759"/>
<reference evidence="2 3" key="2">
    <citation type="submission" date="2018-11" db="EMBL/GenBank/DDBJ databases">
        <authorList>
            <consortium name="Pathogen Informatics"/>
        </authorList>
    </citation>
    <scope>NUCLEOTIDE SEQUENCE [LARGE SCALE GENOMIC DNA]</scope>
</reference>
<dbReference type="WBParaSite" id="TASK_0000363701-mRNA-1">
    <property type="protein sequence ID" value="TASK_0000363701-mRNA-1"/>
    <property type="gene ID" value="TASK_0000363701"/>
</dbReference>
<evidence type="ECO:0000313" key="2">
    <source>
        <dbReference type="EMBL" id="VDK32113.1"/>
    </source>
</evidence>
<reference evidence="4" key="1">
    <citation type="submission" date="2017-02" db="UniProtKB">
        <authorList>
            <consortium name="WormBaseParasite"/>
        </authorList>
    </citation>
    <scope>IDENTIFICATION</scope>
</reference>
<protein>
    <submittedName>
        <fullName evidence="4">UAS domain-containing protein</fullName>
    </submittedName>
</protein>
<dbReference type="EMBL" id="UYRS01018306">
    <property type="protein sequence ID" value="VDK32113.1"/>
    <property type="molecule type" value="Genomic_DNA"/>
</dbReference>
<dbReference type="Proteomes" id="UP000282613">
    <property type="component" value="Unassembled WGS sequence"/>
</dbReference>
<feature type="region of interest" description="Disordered" evidence="1">
    <location>
        <begin position="170"/>
        <end position="191"/>
    </location>
</feature>
<evidence type="ECO:0000313" key="4">
    <source>
        <dbReference type="WBParaSite" id="TASK_0000363701-mRNA-1"/>
    </source>
</evidence>
<proteinExistence type="predicted"/>
<dbReference type="AlphaFoldDB" id="A0A0R3W1L5"/>
<sequence>MALSQCLKLSKTRDYIHVHEEVIFFSEIDKALHIFAFFPSKGYGYSGSFLPLFLRELARNFNFPNTHLLLAWVKDRISEEKFAFEDVNPARVNFIIGSTPPVQLTFQLSRSQNETDLVVSIAKALLYKQAYIEELEKANAESLNHLNVQDSVPSSSHKRKTSGMSLINPQLRKRKPATGLPFISDTDADET</sequence>
<keyword evidence="3" id="KW-1185">Reference proteome</keyword>